<dbReference type="Proteomes" id="UP000256869">
    <property type="component" value="Unassembled WGS sequence"/>
</dbReference>
<dbReference type="EMBL" id="QRDY01000002">
    <property type="protein sequence ID" value="RED64629.1"/>
    <property type="molecule type" value="Genomic_DNA"/>
</dbReference>
<sequence length="76" mass="8594">MYSRKKVFEEIPEEMTAVWSCTSEGCNGWMRDNFAFETVPTCGLCHTPMESGMKMLPQLVNTSRDQKSLRKGVSIG</sequence>
<evidence type="ECO:0000313" key="1">
    <source>
        <dbReference type="EMBL" id="RED64629.1"/>
    </source>
</evidence>
<dbReference type="AlphaFoldDB" id="A0A3D9ISY6"/>
<gene>
    <name evidence="1" type="ORF">DFP95_10246</name>
</gene>
<accession>A0A3D9ISY6</accession>
<reference evidence="1 2" key="1">
    <citation type="submission" date="2018-07" db="EMBL/GenBank/DDBJ databases">
        <title>Genomic Encyclopedia of Type Strains, Phase III (KMG-III): the genomes of soil and plant-associated and newly described type strains.</title>
        <authorList>
            <person name="Whitman W."/>
        </authorList>
    </citation>
    <scope>NUCLEOTIDE SEQUENCE [LARGE SCALE GENOMIC DNA]</scope>
    <source>
        <strain evidence="1 2">CECT 8236</strain>
    </source>
</reference>
<dbReference type="Pfam" id="PF14169">
    <property type="entry name" value="YdjO"/>
    <property type="match status" value="1"/>
</dbReference>
<protein>
    <submittedName>
        <fullName evidence="1">Cold-inducible protein YdjO</fullName>
    </submittedName>
</protein>
<keyword evidence="2" id="KW-1185">Reference proteome</keyword>
<evidence type="ECO:0000313" key="2">
    <source>
        <dbReference type="Proteomes" id="UP000256869"/>
    </source>
</evidence>
<dbReference type="RefSeq" id="WP_115991411.1">
    <property type="nucleotide sequence ID" value="NZ_QRDY01000002.1"/>
</dbReference>
<comment type="caution">
    <text evidence="1">The sequence shown here is derived from an EMBL/GenBank/DDBJ whole genome shotgun (WGS) entry which is preliminary data.</text>
</comment>
<name>A0A3D9ISY6_9BACL</name>
<dbReference type="InterPro" id="IPR025916">
    <property type="entry name" value="YdjO"/>
</dbReference>
<organism evidence="1 2">
    <name type="scientific">Cohnella lupini</name>
    <dbReference type="NCBI Taxonomy" id="1294267"/>
    <lineage>
        <taxon>Bacteria</taxon>
        <taxon>Bacillati</taxon>
        <taxon>Bacillota</taxon>
        <taxon>Bacilli</taxon>
        <taxon>Bacillales</taxon>
        <taxon>Paenibacillaceae</taxon>
        <taxon>Cohnella</taxon>
    </lineage>
</organism>
<proteinExistence type="predicted"/>
<dbReference type="OrthoDB" id="1955171at2"/>